<evidence type="ECO:0000313" key="7">
    <source>
        <dbReference type="Proteomes" id="UP000179616"/>
    </source>
</evidence>
<proteinExistence type="predicted"/>
<dbReference type="PROSITE" id="PS50977">
    <property type="entry name" value="HTH_TETR_2"/>
    <property type="match status" value="1"/>
</dbReference>
<sequence length="211" mass="23600">MSDTGAMNWPDVVAAATAEDPATLPPSDIRILDATVEVLGICGEQRLTIDMVADRAHMSRMTVFRRFGSKQNLIDTAYRREVSKALRDITQYALNTDTTHNRAAAIATRMVDNASRIPALQWIIRSEPDQVIRMWRDQEPPGQLLGRAYIAAQLQDEQLHDPLPAARAEFVADVLMRIVMSLVLVPDPEYQKAGLGNLEQYIHRVVGQLLL</sequence>
<dbReference type="EMBL" id="MLIK01000003">
    <property type="protein sequence ID" value="OHU31716.1"/>
    <property type="molecule type" value="Genomic_DNA"/>
</dbReference>
<dbReference type="AlphaFoldDB" id="A0A1S1LC06"/>
<evidence type="ECO:0000313" key="6">
    <source>
        <dbReference type="EMBL" id="OHU31716.1"/>
    </source>
</evidence>
<reference evidence="6 7" key="1">
    <citation type="submission" date="2016-10" db="EMBL/GenBank/DDBJ databases">
        <title>Evaluation of Human, Veterinary and Environmental Mycobacterium chelonae Isolates by Core Genome Phylogenomic Analysis, Targeted Gene Comparison, and Anti-microbial Susceptibility Patterns: A Tale of Mistaken Identities.</title>
        <authorList>
            <person name="Fogelson S.B."/>
            <person name="Camus A.C."/>
            <person name="Lorenz W."/>
            <person name="Vasireddy R."/>
            <person name="Vasireddy S."/>
            <person name="Smith T."/>
            <person name="Brown-Elliott B.A."/>
            <person name="Wallace R.J.Jr."/>
            <person name="Hasan N.A."/>
            <person name="Reischl U."/>
            <person name="Sanchez S."/>
        </authorList>
    </citation>
    <scope>NUCLEOTIDE SEQUENCE [LARGE SCALE GENOMIC DNA]</scope>
    <source>
        <strain evidence="6 7">1559</strain>
    </source>
</reference>
<protein>
    <submittedName>
        <fullName evidence="6">TetR family transcriptional regulator</fullName>
    </submittedName>
</protein>
<dbReference type="SUPFAM" id="SSF46689">
    <property type="entry name" value="Homeodomain-like"/>
    <property type="match status" value="1"/>
</dbReference>
<dbReference type="Gene3D" id="1.10.357.10">
    <property type="entry name" value="Tetracycline Repressor, domain 2"/>
    <property type="match status" value="1"/>
</dbReference>
<dbReference type="Proteomes" id="UP000179616">
    <property type="component" value="Unassembled WGS sequence"/>
</dbReference>
<dbReference type="InterPro" id="IPR050109">
    <property type="entry name" value="HTH-type_TetR-like_transc_reg"/>
</dbReference>
<evidence type="ECO:0000256" key="4">
    <source>
        <dbReference type="PROSITE-ProRule" id="PRU00335"/>
    </source>
</evidence>
<gene>
    <name evidence="6" type="ORF">BKG76_00460</name>
</gene>
<evidence type="ECO:0000256" key="2">
    <source>
        <dbReference type="ARBA" id="ARBA00023125"/>
    </source>
</evidence>
<organism evidence="6 7">
    <name type="scientific">Mycobacteroides franklinii</name>
    <dbReference type="NCBI Taxonomy" id="948102"/>
    <lineage>
        <taxon>Bacteria</taxon>
        <taxon>Bacillati</taxon>
        <taxon>Actinomycetota</taxon>
        <taxon>Actinomycetes</taxon>
        <taxon>Mycobacteriales</taxon>
        <taxon>Mycobacteriaceae</taxon>
        <taxon>Mycobacteroides</taxon>
    </lineage>
</organism>
<dbReference type="GeneID" id="57165255"/>
<keyword evidence="1" id="KW-0805">Transcription regulation</keyword>
<feature type="domain" description="HTH tetR-type" evidence="5">
    <location>
        <begin position="25"/>
        <end position="85"/>
    </location>
</feature>
<evidence type="ECO:0000256" key="3">
    <source>
        <dbReference type="ARBA" id="ARBA00023163"/>
    </source>
</evidence>
<dbReference type="RefSeq" id="WP_070934972.1">
    <property type="nucleotide sequence ID" value="NZ_MLIK01000003.1"/>
</dbReference>
<dbReference type="STRING" id="948102.BKG76_00460"/>
<dbReference type="OrthoDB" id="6077212at2"/>
<accession>A0A1S1LC06</accession>
<feature type="DNA-binding region" description="H-T-H motif" evidence="4">
    <location>
        <begin position="48"/>
        <end position="67"/>
    </location>
</feature>
<name>A0A1S1LC06_9MYCO</name>
<evidence type="ECO:0000256" key="1">
    <source>
        <dbReference type="ARBA" id="ARBA00023015"/>
    </source>
</evidence>
<dbReference type="Pfam" id="PF00440">
    <property type="entry name" value="TetR_N"/>
    <property type="match status" value="1"/>
</dbReference>
<dbReference type="PANTHER" id="PTHR30055:SF234">
    <property type="entry name" value="HTH-TYPE TRANSCRIPTIONAL REGULATOR BETI"/>
    <property type="match status" value="1"/>
</dbReference>
<dbReference type="InterPro" id="IPR001647">
    <property type="entry name" value="HTH_TetR"/>
</dbReference>
<dbReference type="InterPro" id="IPR009057">
    <property type="entry name" value="Homeodomain-like_sf"/>
</dbReference>
<dbReference type="PANTHER" id="PTHR30055">
    <property type="entry name" value="HTH-TYPE TRANSCRIPTIONAL REGULATOR RUTR"/>
    <property type="match status" value="1"/>
</dbReference>
<dbReference type="GO" id="GO:0000976">
    <property type="term" value="F:transcription cis-regulatory region binding"/>
    <property type="evidence" value="ECO:0007669"/>
    <property type="project" value="TreeGrafter"/>
</dbReference>
<keyword evidence="2 4" id="KW-0238">DNA-binding</keyword>
<comment type="caution">
    <text evidence="6">The sequence shown here is derived from an EMBL/GenBank/DDBJ whole genome shotgun (WGS) entry which is preliminary data.</text>
</comment>
<evidence type="ECO:0000259" key="5">
    <source>
        <dbReference type="PROSITE" id="PS50977"/>
    </source>
</evidence>
<keyword evidence="3" id="KW-0804">Transcription</keyword>
<dbReference type="GO" id="GO:0003700">
    <property type="term" value="F:DNA-binding transcription factor activity"/>
    <property type="evidence" value="ECO:0007669"/>
    <property type="project" value="TreeGrafter"/>
</dbReference>